<dbReference type="PANTHER" id="PTHR10948">
    <property type="entry name" value="TRANSPOSASE"/>
    <property type="match status" value="1"/>
</dbReference>
<name>A0ABZ0TZQ2_9FIRM</name>
<dbReference type="PANTHER" id="PTHR10948:SF23">
    <property type="entry name" value="TRANSPOSASE INSI FOR INSERTION SEQUENCE ELEMENT IS30A-RELATED"/>
    <property type="match status" value="1"/>
</dbReference>
<feature type="domain" description="Integrase catalytic" evidence="2">
    <location>
        <begin position="178"/>
        <end position="344"/>
    </location>
</feature>
<keyword evidence="1" id="KW-0233">DNA recombination</keyword>
<sequence length="360" mass="42071">MAYDNHSTKRRKFKHLSEVERGIIQKLLELGYGIRRIARELGRSASTISREVKRGTTTQMKTDLSTFEKYFAQTGQAVYEKNRAKCGRKSKLLGVENFLKFAEEKILKDKWSPDAVVGYCRQELGFSKDEMVCTKTLYNWIEGGLLRVKNIDLPVKVRLKPRKIKYRVAKIKSRGKSIEERPEVANNREEFGHWEIDTLIGKRSSDNVLVTLTERKTRFGMIFVIPGRESSYVKDLFIKLQKILGDKFNKVFKSVTSDNGSEFSELGKVLNELGSEGYYTHPYSAYERGTNERMNGLIRRFLPKGKEIREISKEAIKRIQEWYNRLPRRIFNYKSSIERFLVEMKEICETEVIEKFLVEV</sequence>
<dbReference type="InterPro" id="IPR036397">
    <property type="entry name" value="RNaseH_sf"/>
</dbReference>
<evidence type="ECO:0000259" key="2">
    <source>
        <dbReference type="PROSITE" id="PS50994"/>
    </source>
</evidence>
<proteinExistence type="predicted"/>
<dbReference type="InterPro" id="IPR053392">
    <property type="entry name" value="Transposase_IS30-like"/>
</dbReference>
<dbReference type="Gene3D" id="1.10.10.60">
    <property type="entry name" value="Homeodomain-like"/>
    <property type="match status" value="1"/>
</dbReference>
<dbReference type="Gene3D" id="3.30.420.10">
    <property type="entry name" value="Ribonuclease H-like superfamily/Ribonuclease H"/>
    <property type="match status" value="1"/>
</dbReference>
<evidence type="ECO:0000313" key="4">
    <source>
        <dbReference type="EMBL" id="WPX08800.1"/>
    </source>
</evidence>
<gene>
    <name evidence="5" type="ORF">SOJ16_000797</name>
    <name evidence="3" type="ORF">SOJ16_001461</name>
    <name evidence="4" type="ORF">SOJ16_002710</name>
</gene>
<keyword evidence="6" id="KW-1185">Reference proteome</keyword>
<dbReference type="EMBL" id="CP139957">
    <property type="protein sequence ID" value="WPX08800.1"/>
    <property type="molecule type" value="Genomic_DNA"/>
</dbReference>
<accession>A0ABZ0TZQ2</accession>
<dbReference type="RefSeq" id="WP_045173344.1">
    <property type="nucleotide sequence ID" value="NZ_CP139957.1"/>
</dbReference>
<dbReference type="NCBIfam" id="NF033563">
    <property type="entry name" value="transpos_IS30"/>
    <property type="match status" value="1"/>
</dbReference>
<evidence type="ECO:0000313" key="5">
    <source>
        <dbReference type="EMBL" id="WPX09571.1"/>
    </source>
</evidence>
<dbReference type="SUPFAM" id="SSF53098">
    <property type="entry name" value="Ribonuclease H-like"/>
    <property type="match status" value="1"/>
</dbReference>
<dbReference type="InterPro" id="IPR051917">
    <property type="entry name" value="Transposase-Integrase"/>
</dbReference>
<dbReference type="Proteomes" id="UP001322744">
    <property type="component" value="Chromosome"/>
</dbReference>
<organism evidence="3 6">
    <name type="scientific">Anaerocellum danielii</name>
    <dbReference type="NCBI Taxonomy" id="1387557"/>
    <lineage>
        <taxon>Bacteria</taxon>
        <taxon>Bacillati</taxon>
        <taxon>Bacillota</taxon>
        <taxon>Bacillota incertae sedis</taxon>
        <taxon>Caldicellulosiruptorales</taxon>
        <taxon>Caldicellulosiruptoraceae</taxon>
        <taxon>Anaerocellum</taxon>
    </lineage>
</organism>
<dbReference type="EMBL" id="CP139957">
    <property type="protein sequence ID" value="WPX09571.1"/>
    <property type="molecule type" value="Genomic_DNA"/>
</dbReference>
<evidence type="ECO:0000313" key="6">
    <source>
        <dbReference type="Proteomes" id="UP001322744"/>
    </source>
</evidence>
<protein>
    <submittedName>
        <fullName evidence="3">IS30 family transposase</fullName>
    </submittedName>
</protein>
<dbReference type="PROSITE" id="PS50994">
    <property type="entry name" value="INTEGRASE"/>
    <property type="match status" value="1"/>
</dbReference>
<evidence type="ECO:0000256" key="1">
    <source>
        <dbReference type="ARBA" id="ARBA00023172"/>
    </source>
</evidence>
<dbReference type="InterPro" id="IPR012337">
    <property type="entry name" value="RNaseH-like_sf"/>
</dbReference>
<dbReference type="Pfam" id="PF13936">
    <property type="entry name" value="HTH_38"/>
    <property type="match status" value="1"/>
</dbReference>
<dbReference type="InterPro" id="IPR025246">
    <property type="entry name" value="IS30-like_HTH"/>
</dbReference>
<dbReference type="EMBL" id="CP139957">
    <property type="protein sequence ID" value="WPX07649.1"/>
    <property type="molecule type" value="Genomic_DNA"/>
</dbReference>
<evidence type="ECO:0000313" key="3">
    <source>
        <dbReference type="EMBL" id="WPX07649.1"/>
    </source>
</evidence>
<reference evidence="3 6" key="1">
    <citation type="submission" date="2023-12" db="EMBL/GenBank/DDBJ databases">
        <authorList>
            <person name="Manesh M.J.H."/>
            <person name="Bing R.G."/>
            <person name="Willard D.J."/>
            <person name="Kelly R.M."/>
        </authorList>
    </citation>
    <scope>NUCLEOTIDE SEQUENCE [LARGE SCALE GENOMIC DNA]</scope>
    <source>
        <strain evidence="3 6">DSM 8977</strain>
    </source>
</reference>
<dbReference type="InterPro" id="IPR001584">
    <property type="entry name" value="Integrase_cat-core"/>
</dbReference>